<dbReference type="AlphaFoldDB" id="A0A9D1SBT7"/>
<reference evidence="2" key="1">
    <citation type="submission" date="2020-10" db="EMBL/GenBank/DDBJ databases">
        <authorList>
            <person name="Gilroy R."/>
        </authorList>
    </citation>
    <scope>NUCLEOTIDE SEQUENCE</scope>
    <source>
        <strain evidence="2">ChiW3-316</strain>
    </source>
</reference>
<evidence type="ECO:0000313" key="3">
    <source>
        <dbReference type="Proteomes" id="UP000824107"/>
    </source>
</evidence>
<name>A0A9D1SBT7_9PROT</name>
<sequence length="126" mass="13843">MKKVLFGCALLAIVGGSAACFSSQRHSDKPCHVTVNRIGLGQDSLEIYFAKRFKNGSEAVEVRKVPVSNLQTFCGYGIVAEETDAKQRLIDAAADSLKIVFRVEVMYQDQDQSLAEVTPLKFDIAE</sequence>
<dbReference type="PROSITE" id="PS51257">
    <property type="entry name" value="PROKAR_LIPOPROTEIN"/>
    <property type="match status" value="1"/>
</dbReference>
<accession>A0A9D1SBT7</accession>
<organism evidence="2 3">
    <name type="scientific">Candidatus Scatocola faecipullorum</name>
    <dbReference type="NCBI Taxonomy" id="2840917"/>
    <lineage>
        <taxon>Bacteria</taxon>
        <taxon>Pseudomonadati</taxon>
        <taxon>Pseudomonadota</taxon>
        <taxon>Alphaproteobacteria</taxon>
        <taxon>Rhodospirillales</taxon>
        <taxon>Rhodospirillaceae</taxon>
        <taxon>Rhodospirillaceae incertae sedis</taxon>
        <taxon>Candidatus Scatocola</taxon>
    </lineage>
</organism>
<proteinExistence type="predicted"/>
<protein>
    <submittedName>
        <fullName evidence="2">Uncharacterized protein</fullName>
    </submittedName>
</protein>
<comment type="caution">
    <text evidence="2">The sequence shown here is derived from an EMBL/GenBank/DDBJ whole genome shotgun (WGS) entry which is preliminary data.</text>
</comment>
<gene>
    <name evidence="2" type="ORF">IAD20_07075</name>
</gene>
<keyword evidence="1" id="KW-0732">Signal</keyword>
<evidence type="ECO:0000313" key="2">
    <source>
        <dbReference type="EMBL" id="HIU53828.1"/>
    </source>
</evidence>
<reference evidence="2" key="2">
    <citation type="journal article" date="2021" name="PeerJ">
        <title>Extensive microbial diversity within the chicken gut microbiome revealed by metagenomics and culture.</title>
        <authorList>
            <person name="Gilroy R."/>
            <person name="Ravi A."/>
            <person name="Getino M."/>
            <person name="Pursley I."/>
            <person name="Horton D.L."/>
            <person name="Alikhan N.F."/>
            <person name="Baker D."/>
            <person name="Gharbi K."/>
            <person name="Hall N."/>
            <person name="Watson M."/>
            <person name="Adriaenssens E.M."/>
            <person name="Foster-Nyarko E."/>
            <person name="Jarju S."/>
            <person name="Secka A."/>
            <person name="Antonio M."/>
            <person name="Oren A."/>
            <person name="Chaudhuri R.R."/>
            <person name="La Ragione R."/>
            <person name="Hildebrand F."/>
            <person name="Pallen M.J."/>
        </authorList>
    </citation>
    <scope>NUCLEOTIDE SEQUENCE</scope>
    <source>
        <strain evidence="2">ChiW3-316</strain>
    </source>
</reference>
<dbReference type="EMBL" id="DVNC01000049">
    <property type="protein sequence ID" value="HIU53828.1"/>
    <property type="molecule type" value="Genomic_DNA"/>
</dbReference>
<feature type="chain" id="PRO_5038364074" evidence="1">
    <location>
        <begin position="20"/>
        <end position="126"/>
    </location>
</feature>
<feature type="signal peptide" evidence="1">
    <location>
        <begin position="1"/>
        <end position="19"/>
    </location>
</feature>
<dbReference type="Proteomes" id="UP000824107">
    <property type="component" value="Unassembled WGS sequence"/>
</dbReference>
<evidence type="ECO:0000256" key="1">
    <source>
        <dbReference type="SAM" id="SignalP"/>
    </source>
</evidence>